<feature type="transmembrane region" description="Helical" evidence="11">
    <location>
        <begin position="121"/>
        <end position="140"/>
    </location>
</feature>
<evidence type="ECO:0000259" key="12">
    <source>
        <dbReference type="Pfam" id="PF00361"/>
    </source>
</evidence>
<dbReference type="InterPro" id="IPR007182">
    <property type="entry name" value="MnhB"/>
</dbReference>
<evidence type="ECO:0000256" key="1">
    <source>
        <dbReference type="ARBA" id="ARBA00004651"/>
    </source>
</evidence>
<feature type="transmembrane region" description="Helical" evidence="11">
    <location>
        <begin position="205"/>
        <end position="225"/>
    </location>
</feature>
<feature type="transmembrane region" description="Helical" evidence="11">
    <location>
        <begin position="790"/>
        <end position="807"/>
    </location>
</feature>
<keyword evidence="4" id="KW-1003">Cell membrane</keyword>
<evidence type="ECO:0000256" key="5">
    <source>
        <dbReference type="ARBA" id="ARBA00022692"/>
    </source>
</evidence>
<feature type="transmembrane region" description="Helical" evidence="11">
    <location>
        <begin position="956"/>
        <end position="973"/>
    </location>
</feature>
<evidence type="ECO:0000256" key="11">
    <source>
        <dbReference type="SAM" id="Phobius"/>
    </source>
</evidence>
<gene>
    <name evidence="17" type="ORF">GCM10022261_14810</name>
</gene>
<feature type="transmembrane region" description="Helical" evidence="11">
    <location>
        <begin position="853"/>
        <end position="871"/>
    </location>
</feature>
<name>A0ABP8EJ84_9MICO</name>
<comment type="caution">
    <text evidence="17">The sequence shown here is derived from an EMBL/GenBank/DDBJ whole genome shotgun (WGS) entry which is preliminary data.</text>
</comment>
<dbReference type="InterPro" id="IPR025383">
    <property type="entry name" value="MrpA_C/MbhD"/>
</dbReference>
<dbReference type="PRINTS" id="PR01434">
    <property type="entry name" value="NADHDHGNASE5"/>
</dbReference>
<feature type="domain" description="MrpA C-terminal/MbhD" evidence="15">
    <location>
        <begin position="651"/>
        <end position="716"/>
    </location>
</feature>
<feature type="transmembrane region" description="Helical" evidence="11">
    <location>
        <begin position="909"/>
        <end position="936"/>
    </location>
</feature>
<feature type="transmembrane region" description="Helical" evidence="11">
    <location>
        <begin position="448"/>
        <end position="473"/>
    </location>
</feature>
<feature type="transmembrane region" description="Helical" evidence="11">
    <location>
        <begin position="245"/>
        <end position="261"/>
    </location>
</feature>
<feature type="transmembrane region" description="Helical" evidence="11">
    <location>
        <begin position="282"/>
        <end position="300"/>
    </location>
</feature>
<feature type="transmembrane region" description="Helical" evidence="11">
    <location>
        <begin position="877"/>
        <end position="897"/>
    </location>
</feature>
<feature type="transmembrane region" description="Helical" evidence="11">
    <location>
        <begin position="152"/>
        <end position="169"/>
    </location>
</feature>
<dbReference type="Pfam" id="PF04039">
    <property type="entry name" value="MnhB"/>
    <property type="match status" value="1"/>
</dbReference>
<dbReference type="Pfam" id="PF00361">
    <property type="entry name" value="Proton_antipo_M"/>
    <property type="match status" value="1"/>
</dbReference>
<feature type="domain" description="NADH:quinone oxidoreductase/Mrp antiporter transmembrane" evidence="12">
    <location>
        <begin position="171"/>
        <end position="442"/>
    </location>
</feature>
<evidence type="ECO:0000256" key="9">
    <source>
        <dbReference type="RuleBase" id="RU000320"/>
    </source>
</evidence>
<evidence type="ECO:0000256" key="3">
    <source>
        <dbReference type="ARBA" id="ARBA00022449"/>
    </source>
</evidence>
<dbReference type="Pfam" id="PF13244">
    <property type="entry name" value="MbhD"/>
    <property type="match status" value="1"/>
</dbReference>
<feature type="transmembrane region" description="Helical" evidence="11">
    <location>
        <begin position="409"/>
        <end position="428"/>
    </location>
</feature>
<keyword evidence="18" id="KW-1185">Reference proteome</keyword>
<evidence type="ECO:0000259" key="13">
    <source>
        <dbReference type="Pfam" id="PF00662"/>
    </source>
</evidence>
<dbReference type="EMBL" id="BAABAZ010000005">
    <property type="protein sequence ID" value="GAA4283950.1"/>
    <property type="molecule type" value="Genomic_DNA"/>
</dbReference>
<proteinExistence type="predicted"/>
<evidence type="ECO:0000313" key="17">
    <source>
        <dbReference type="EMBL" id="GAA4283950.1"/>
    </source>
</evidence>
<keyword evidence="8 11" id="KW-0472">Membrane</keyword>
<evidence type="ECO:0000256" key="10">
    <source>
        <dbReference type="SAM" id="MobiDB-lite"/>
    </source>
</evidence>
<dbReference type="InterPro" id="IPR001750">
    <property type="entry name" value="ND/Mrp_TM"/>
</dbReference>
<feature type="transmembrane region" description="Helical" evidence="11">
    <location>
        <begin position="613"/>
        <end position="632"/>
    </location>
</feature>
<comment type="subcellular location">
    <subcellularLocation>
        <location evidence="1">Cell membrane</location>
        <topology evidence="1">Multi-pass membrane protein</topology>
    </subcellularLocation>
    <subcellularLocation>
        <location evidence="9">Membrane</location>
        <topology evidence="9">Multi-pass membrane protein</topology>
    </subcellularLocation>
</comment>
<dbReference type="PANTHER" id="PTHR43373">
    <property type="entry name" value="NA(+)/H(+) ANTIPORTER SUBUNIT"/>
    <property type="match status" value="1"/>
</dbReference>
<dbReference type="Pfam" id="PF20501">
    <property type="entry name" value="MbhE"/>
    <property type="match status" value="1"/>
</dbReference>
<keyword evidence="6 11" id="KW-1133">Transmembrane helix</keyword>
<feature type="transmembrane region" description="Helical" evidence="11">
    <location>
        <begin position="493"/>
        <end position="512"/>
    </location>
</feature>
<evidence type="ECO:0000256" key="2">
    <source>
        <dbReference type="ARBA" id="ARBA00022448"/>
    </source>
</evidence>
<feature type="domain" description="NADH-Ubiquinone oxidoreductase (complex I) chain 5 N-terminal" evidence="13">
    <location>
        <begin position="108"/>
        <end position="146"/>
    </location>
</feature>
<keyword evidence="7" id="KW-0406">Ion transport</keyword>
<feature type="transmembrane region" description="Helical" evidence="11">
    <location>
        <begin position="694"/>
        <end position="711"/>
    </location>
</feature>
<dbReference type="NCBIfam" id="NF009290">
    <property type="entry name" value="PRK12650.1"/>
    <property type="match status" value="1"/>
</dbReference>
<evidence type="ECO:0000256" key="7">
    <source>
        <dbReference type="ARBA" id="ARBA00023065"/>
    </source>
</evidence>
<feature type="transmembrane region" description="Helical" evidence="11">
    <location>
        <begin position="731"/>
        <end position="748"/>
    </location>
</feature>
<keyword evidence="3" id="KW-0050">Antiport</keyword>
<feature type="transmembrane region" description="Helical" evidence="11">
    <location>
        <begin position="81"/>
        <end position="101"/>
    </location>
</feature>
<accession>A0ABP8EJ84</accession>
<protein>
    <submittedName>
        <fullName evidence="17">DUF4040 family protein</fullName>
    </submittedName>
</protein>
<evidence type="ECO:0000256" key="4">
    <source>
        <dbReference type="ARBA" id="ARBA00022475"/>
    </source>
</evidence>
<feature type="transmembrane region" description="Helical" evidence="11">
    <location>
        <begin position="644"/>
        <end position="662"/>
    </location>
</feature>
<feature type="transmembrane region" description="Helical" evidence="11">
    <location>
        <begin position="45"/>
        <end position="69"/>
    </location>
</feature>
<evidence type="ECO:0000259" key="14">
    <source>
        <dbReference type="Pfam" id="PF04039"/>
    </source>
</evidence>
<sequence length="1061" mass="111838">MVVQPSLIVLAWITQLVRINSHDITGRHLPETVGALTPGEDRHLIMMIVLTLGILAALVVLTPAITSAFGRQSGWPLGAGYLAATAAFLSPTAEVLAGGAPKWSVPWIPSLDVELAFQVDGIGVVFTLIALLIGAAVLFYSTGYLSPGRNLSFYWLMATFTFSMVALVLTSDLLVLFVCWELTSLASFMLIARSGEAAHAPSLRTLFITFIGGLSLLVAVGFIIARTGTTDIPTALAAEVWTTDPGFTAAAAVLVAIAAMTKSAQFPFHSWLPDAMAAATPVSAYLHAAAVVKAGIFLLIRFSPAFHTTPVWNTLLIVAGLLTTALGGWFALNQPDLKKLMAYSTVSQLGLIVAAIGVGTELALAAAVLHIIAHALFKSGLFMMVGVVDHVAHTRIFGQIPRLYQVAPVSFVVTVIGAASMAGIPPLLGFASKETIFMALGEAPGAEWAGWAALIAAAAASVLTFAYCAKVVFGAFIDGAEPDRAQLGRENPVMVAFAALPILVSVPLAFMLPQLEILVVAATGAALPGSDPHPHLALWHGPTPELLASILIIAAGVLIILVRRKVWRFFVRATLPFDGADVINALCRGLEKLGSWAGGAVAPVRAAPHARSILALLSLLILGGSIAIWAGPGLPPVQPNLSRPIDGVLLLLITASVLVVCFSRSRISATVALSAVGILAVVQIMALGAPDVTLTQLLVEAMTIIVIMLVLQKLPRTFWRYKRSTQIRRGIFAVVVGIAVGLAVWVMTGRRERSDIALYYLNEAPEISGGANIVNTILVEFRALDTLGELTVLGMAGIAIIAVLSSVRDKFIDPPASEIPEVPRTPWLGLRPRGSVAHRAIMEAWPNVIPMQLMVRVLGPILAVASVLIFWRGHNEPGGGFIAALVGSAIIGLMYMATSKDRAIGPPRAPLYLIGGGVLVAVLTGVLGLVVAGSFLEPIHGYILGQHFTTSMLFDVGVYLAVLGLILASFNLLGTSDSAFTPAGDDVLTEGRMRRDVDSAPFESTRERVDEISYGELDGPLNSTRGEGPTGGRPAATVPGRKLALNSTHILTGEQHQERGE</sequence>
<dbReference type="InterPro" id="IPR001516">
    <property type="entry name" value="Proton_antipo_N"/>
</dbReference>
<keyword evidence="2" id="KW-0813">Transport</keyword>
<dbReference type="Pfam" id="PF00662">
    <property type="entry name" value="Proton_antipo_N"/>
    <property type="match status" value="1"/>
</dbReference>
<feature type="transmembrane region" description="Helical" evidence="11">
    <location>
        <begin position="669"/>
        <end position="688"/>
    </location>
</feature>
<dbReference type="InterPro" id="IPR046806">
    <property type="entry name" value="MrpA_C/MbhE"/>
</dbReference>
<dbReference type="InterPro" id="IPR050616">
    <property type="entry name" value="CPA3_Na-H_Antiporter_A"/>
</dbReference>
<reference evidence="18" key="1">
    <citation type="journal article" date="2019" name="Int. J. Syst. Evol. Microbiol.">
        <title>The Global Catalogue of Microorganisms (GCM) 10K type strain sequencing project: providing services to taxonomists for standard genome sequencing and annotation.</title>
        <authorList>
            <consortium name="The Broad Institute Genomics Platform"/>
            <consortium name="The Broad Institute Genome Sequencing Center for Infectious Disease"/>
            <person name="Wu L."/>
            <person name="Ma J."/>
        </authorList>
    </citation>
    <scope>NUCLEOTIDE SEQUENCE [LARGE SCALE GENOMIC DNA]</scope>
    <source>
        <strain evidence="18">JCM 17458</strain>
    </source>
</reference>
<evidence type="ECO:0000259" key="16">
    <source>
        <dbReference type="Pfam" id="PF20501"/>
    </source>
</evidence>
<organism evidence="17 18">
    <name type="scientific">Brevibacterium daeguense</name>
    <dbReference type="NCBI Taxonomy" id="909936"/>
    <lineage>
        <taxon>Bacteria</taxon>
        <taxon>Bacillati</taxon>
        <taxon>Actinomycetota</taxon>
        <taxon>Actinomycetes</taxon>
        <taxon>Micrococcales</taxon>
        <taxon>Brevibacteriaceae</taxon>
        <taxon>Brevibacterium</taxon>
    </lineage>
</organism>
<dbReference type="PANTHER" id="PTHR43373:SF1">
    <property type="entry name" value="NA(+)_H(+) ANTIPORTER SUBUNIT A"/>
    <property type="match status" value="1"/>
</dbReference>
<dbReference type="Proteomes" id="UP001501586">
    <property type="component" value="Unassembled WGS sequence"/>
</dbReference>
<evidence type="ECO:0000313" key="18">
    <source>
        <dbReference type="Proteomes" id="UP001501586"/>
    </source>
</evidence>
<keyword evidence="5 9" id="KW-0812">Transmembrane</keyword>
<feature type="domain" description="Na+/H+ antiporter MnhB subunit-related protein" evidence="14">
    <location>
        <begin position="851"/>
        <end position="967"/>
    </location>
</feature>
<feature type="transmembrane region" description="Helical" evidence="11">
    <location>
        <begin position="312"/>
        <end position="333"/>
    </location>
</feature>
<evidence type="ECO:0000256" key="6">
    <source>
        <dbReference type="ARBA" id="ARBA00022989"/>
    </source>
</evidence>
<evidence type="ECO:0000259" key="15">
    <source>
        <dbReference type="Pfam" id="PF13244"/>
    </source>
</evidence>
<evidence type="ECO:0000256" key="8">
    <source>
        <dbReference type="ARBA" id="ARBA00023136"/>
    </source>
</evidence>
<feature type="domain" description="MrpA C-terminal/MbhE" evidence="16">
    <location>
        <begin position="729"/>
        <end position="808"/>
    </location>
</feature>
<feature type="transmembrane region" description="Helical" evidence="11">
    <location>
        <begin position="546"/>
        <end position="562"/>
    </location>
</feature>
<feature type="region of interest" description="Disordered" evidence="10">
    <location>
        <begin position="1015"/>
        <end position="1061"/>
    </location>
</feature>